<dbReference type="RefSeq" id="WP_166670091.1">
    <property type="nucleotide sequence ID" value="NZ_SORI01000010.1"/>
</dbReference>
<comment type="caution">
    <text evidence="1">The sequence shown here is derived from an EMBL/GenBank/DDBJ whole genome shotgun (WGS) entry which is preliminary data.</text>
</comment>
<dbReference type="Proteomes" id="UP000295066">
    <property type="component" value="Unassembled WGS sequence"/>
</dbReference>
<dbReference type="InterPro" id="IPR043519">
    <property type="entry name" value="NT_sf"/>
</dbReference>
<dbReference type="GO" id="GO:0015969">
    <property type="term" value="P:guanosine tetraphosphate metabolic process"/>
    <property type="evidence" value="ECO:0007669"/>
    <property type="project" value="InterPro"/>
</dbReference>
<dbReference type="EMBL" id="SORI01000010">
    <property type="protein sequence ID" value="TDY59888.1"/>
    <property type="molecule type" value="Genomic_DNA"/>
</dbReference>
<reference evidence="1 2" key="1">
    <citation type="submission" date="2019-03" db="EMBL/GenBank/DDBJ databases">
        <title>Genomic Encyclopedia of Type Strains, Phase IV (KMG-IV): sequencing the most valuable type-strain genomes for metagenomic binning, comparative biology and taxonomic classification.</title>
        <authorList>
            <person name="Goeker M."/>
        </authorList>
    </citation>
    <scope>NUCLEOTIDE SEQUENCE [LARGE SCALE GENOMIC DNA]</scope>
    <source>
        <strain evidence="1 2">DSM 25964</strain>
    </source>
</reference>
<dbReference type="AlphaFoldDB" id="A0A4R8M534"/>
<dbReference type="SUPFAM" id="SSF81301">
    <property type="entry name" value="Nucleotidyltransferase"/>
    <property type="match status" value="1"/>
</dbReference>
<dbReference type="PANTHER" id="PTHR41773:SF1">
    <property type="entry name" value="RELA_SPOT DOMAIN-CONTAINING PROTEIN"/>
    <property type="match status" value="1"/>
</dbReference>
<evidence type="ECO:0000313" key="1">
    <source>
        <dbReference type="EMBL" id="TDY59888.1"/>
    </source>
</evidence>
<protein>
    <submittedName>
        <fullName evidence="1">RelA/SpoT family protein</fullName>
    </submittedName>
</protein>
<gene>
    <name evidence="1" type="ORF">C8D99_11014</name>
</gene>
<keyword evidence="2" id="KW-1185">Reference proteome</keyword>
<name>A0A4R8M534_9BACT</name>
<evidence type="ECO:0000313" key="2">
    <source>
        <dbReference type="Proteomes" id="UP000295066"/>
    </source>
</evidence>
<dbReference type="PANTHER" id="PTHR41773">
    <property type="entry name" value="GTP PYROPHOSPHATASE-RELATED"/>
    <property type="match status" value="1"/>
</dbReference>
<dbReference type="InterPro" id="IPR007685">
    <property type="entry name" value="RelA_SpoT"/>
</dbReference>
<accession>A0A4R8M534</accession>
<dbReference type="CDD" id="cd05399">
    <property type="entry name" value="NT_Rel-Spo_like"/>
    <property type="match status" value="1"/>
</dbReference>
<organism evidence="1 2">
    <name type="scientific">Aminivibrio pyruvatiphilus</name>
    <dbReference type="NCBI Taxonomy" id="1005740"/>
    <lineage>
        <taxon>Bacteria</taxon>
        <taxon>Thermotogati</taxon>
        <taxon>Synergistota</taxon>
        <taxon>Synergistia</taxon>
        <taxon>Synergistales</taxon>
        <taxon>Aminobacteriaceae</taxon>
        <taxon>Aminivibrio</taxon>
    </lineage>
</organism>
<proteinExistence type="predicted"/>
<dbReference type="Gene3D" id="3.30.460.10">
    <property type="entry name" value="Beta Polymerase, domain 2"/>
    <property type="match status" value="1"/>
</dbReference>
<sequence length="359" mass="40793">MNGSRTDEWGRKYMEKYSLYEEFAGRISNLLQNLVEGENIEVYSVFGRAKTPEEFLRTAGTPPTGEQSVLAGIADLCTVKILVSFPDDVAKVEDIVQKEFLADMSRSIPLATLDSPERYGYPAVSYVLSLNRERAALREWAKYRDLPFTLEIRTVLQEAWAANAPKVSLPTDMATKKKMQRKLLRLSALLEEADEGFLSLLEAARESAMPVTVPSSPEPAPFRRKVFDRAALKQYFDERGDVLRRWSDAAVETGFPPFVPSQEYLETSLSYLWDILRAAEMDSMEDLDEFLRSLEEEGRGEEQISTIFKAFEKEASAWKVDGYSALFLLVLNLKWEILQQKDLVELNIKKGSDRIKGVS</sequence>